<comment type="caution">
    <text evidence="1">The sequence shown here is derived from an EMBL/GenBank/DDBJ whole genome shotgun (WGS) entry which is preliminary data.</text>
</comment>
<organism evidence="1 2">
    <name type="scientific">Pararge aegeria aegeria</name>
    <dbReference type="NCBI Taxonomy" id="348720"/>
    <lineage>
        <taxon>Eukaryota</taxon>
        <taxon>Metazoa</taxon>
        <taxon>Ecdysozoa</taxon>
        <taxon>Arthropoda</taxon>
        <taxon>Hexapoda</taxon>
        <taxon>Insecta</taxon>
        <taxon>Pterygota</taxon>
        <taxon>Neoptera</taxon>
        <taxon>Endopterygota</taxon>
        <taxon>Lepidoptera</taxon>
        <taxon>Glossata</taxon>
        <taxon>Ditrysia</taxon>
        <taxon>Papilionoidea</taxon>
        <taxon>Nymphalidae</taxon>
        <taxon>Satyrinae</taxon>
        <taxon>Satyrini</taxon>
        <taxon>Parargina</taxon>
        <taxon>Pararge</taxon>
    </lineage>
</organism>
<dbReference type="Proteomes" id="UP000838756">
    <property type="component" value="Unassembled WGS sequence"/>
</dbReference>
<accession>A0A8S4S7M9</accession>
<gene>
    <name evidence="1" type="primary">jg17742</name>
    <name evidence="1" type="ORF">PAEG_LOCUS21836</name>
</gene>
<proteinExistence type="predicted"/>
<evidence type="ECO:0000313" key="1">
    <source>
        <dbReference type="EMBL" id="CAH2248983.1"/>
    </source>
</evidence>
<reference evidence="1" key="1">
    <citation type="submission" date="2022-03" db="EMBL/GenBank/DDBJ databases">
        <authorList>
            <person name="Lindestad O."/>
        </authorList>
    </citation>
    <scope>NUCLEOTIDE SEQUENCE</scope>
</reference>
<keyword evidence="2" id="KW-1185">Reference proteome</keyword>
<protein>
    <submittedName>
        <fullName evidence="1">Jg17742 protein</fullName>
    </submittedName>
</protein>
<dbReference type="AlphaFoldDB" id="A0A8S4S7M9"/>
<evidence type="ECO:0000313" key="2">
    <source>
        <dbReference type="Proteomes" id="UP000838756"/>
    </source>
</evidence>
<dbReference type="EMBL" id="CAKXAJ010025990">
    <property type="protein sequence ID" value="CAH2248983.1"/>
    <property type="molecule type" value="Genomic_DNA"/>
</dbReference>
<name>A0A8S4S7M9_9NEOP</name>
<sequence>MVTKTPRMDTGARPSKELRYDRFPFAMPSINTSGRRRSRRPALSQLLLADLCAARGFACEITRQQDLSLRWLHNGGGGAYSSAGKRRARAGRQGWAPGEPAQWSDVEGPPCASPPFNYTHFKHHPARIIARSARSLEPVSSNNGYCRSAYWFAVLCPLPPAAVLSIDASRAAPVFVCLFVCAAHLITRHATSAQSPADCRRAGPAQ</sequence>